<dbReference type="PANTHER" id="PTHR36264">
    <property type="entry name" value="SET DOMAIN-CONTAINING PROTEIN"/>
    <property type="match status" value="1"/>
</dbReference>
<accession>A0AAN7PQU5</accession>
<evidence type="ECO:0000313" key="1">
    <source>
        <dbReference type="EMBL" id="KAK4752389.1"/>
    </source>
</evidence>
<name>A0AAN7PQU5_9MYRT</name>
<sequence>MSCYKSLSNKVLAAWRVSVTLTYWLRMKKTFYYNFFPTKAQEEAAAQARNVPHHANRVLVEVNNPGEVVAAPGVVGGGVSPWPIRRSLTKREILLERIELSQEEAFDHVFRYWTLEAANVIVVGGSKYPVVIVDFTDERNPRTYHSEHVYLEKSVGVGGGIEIYFLRWTDLAKSRIFNVGDEIGILWDFRSGCFHFKLLQRGA</sequence>
<reference evidence="1 2" key="1">
    <citation type="journal article" date="2023" name="Hortic Res">
        <title>Pangenome of water caltrop reveals structural variations and asymmetric subgenome divergence after allopolyploidization.</title>
        <authorList>
            <person name="Zhang X."/>
            <person name="Chen Y."/>
            <person name="Wang L."/>
            <person name="Yuan Y."/>
            <person name="Fang M."/>
            <person name="Shi L."/>
            <person name="Lu R."/>
            <person name="Comes H.P."/>
            <person name="Ma Y."/>
            <person name="Chen Y."/>
            <person name="Huang G."/>
            <person name="Zhou Y."/>
            <person name="Zheng Z."/>
            <person name="Qiu Y."/>
        </authorList>
    </citation>
    <scope>NUCLEOTIDE SEQUENCE [LARGE SCALE GENOMIC DNA]</scope>
    <source>
        <tissue evidence="1">Roots</tissue>
    </source>
</reference>
<dbReference type="PANTHER" id="PTHR36264:SF5">
    <property type="entry name" value="SET DOMAIN-CONTAINING PROTEIN"/>
    <property type="match status" value="1"/>
</dbReference>
<dbReference type="AlphaFoldDB" id="A0AAN7PQU5"/>
<proteinExistence type="predicted"/>
<dbReference type="Proteomes" id="UP001345219">
    <property type="component" value="Chromosome 16"/>
</dbReference>
<comment type="caution">
    <text evidence="1">The sequence shown here is derived from an EMBL/GenBank/DDBJ whole genome shotgun (WGS) entry which is preliminary data.</text>
</comment>
<protein>
    <submittedName>
        <fullName evidence="1">Uncharacterized protein</fullName>
    </submittedName>
</protein>
<keyword evidence="2" id="KW-1185">Reference proteome</keyword>
<organism evidence="1 2">
    <name type="scientific">Trapa incisa</name>
    <dbReference type="NCBI Taxonomy" id="236973"/>
    <lineage>
        <taxon>Eukaryota</taxon>
        <taxon>Viridiplantae</taxon>
        <taxon>Streptophyta</taxon>
        <taxon>Embryophyta</taxon>
        <taxon>Tracheophyta</taxon>
        <taxon>Spermatophyta</taxon>
        <taxon>Magnoliopsida</taxon>
        <taxon>eudicotyledons</taxon>
        <taxon>Gunneridae</taxon>
        <taxon>Pentapetalae</taxon>
        <taxon>rosids</taxon>
        <taxon>malvids</taxon>
        <taxon>Myrtales</taxon>
        <taxon>Lythraceae</taxon>
        <taxon>Trapa</taxon>
    </lineage>
</organism>
<gene>
    <name evidence="1" type="ORF">SAY87_021187</name>
</gene>
<dbReference type="EMBL" id="JAXIOK010000016">
    <property type="protein sequence ID" value="KAK4752389.1"/>
    <property type="molecule type" value="Genomic_DNA"/>
</dbReference>
<evidence type="ECO:0000313" key="2">
    <source>
        <dbReference type="Proteomes" id="UP001345219"/>
    </source>
</evidence>